<keyword evidence="2 3" id="KW-0975">Bacterial flagellum</keyword>
<dbReference type="SUPFAM" id="SSF64518">
    <property type="entry name" value="Phase 1 flagellin"/>
    <property type="match status" value="1"/>
</dbReference>
<dbReference type="GO" id="GO:0009288">
    <property type="term" value="C:bacterial-type flagellum"/>
    <property type="evidence" value="ECO:0007669"/>
    <property type="project" value="UniProtKB-SubCell"/>
</dbReference>
<dbReference type="GO" id="GO:0005198">
    <property type="term" value="F:structural molecule activity"/>
    <property type="evidence" value="ECO:0007669"/>
    <property type="project" value="UniProtKB-UniRule"/>
</dbReference>
<evidence type="ECO:0000313" key="6">
    <source>
        <dbReference type="EMBL" id="AWN37874.1"/>
    </source>
</evidence>
<dbReference type="InterPro" id="IPR046358">
    <property type="entry name" value="Flagellin_C"/>
</dbReference>
<dbReference type="GO" id="GO:0005576">
    <property type="term" value="C:extracellular region"/>
    <property type="evidence" value="ECO:0007669"/>
    <property type="project" value="UniProtKB-SubCell"/>
</dbReference>
<evidence type="ECO:0000259" key="5">
    <source>
        <dbReference type="Pfam" id="PF00700"/>
    </source>
</evidence>
<reference evidence="6 7" key="1">
    <citation type="submission" date="2018-05" db="EMBL/GenBank/DDBJ databases">
        <title>Complete Genome Sequence of Methylobacterium sp. 17Sr1-43.</title>
        <authorList>
            <person name="Srinivasan S."/>
        </authorList>
    </citation>
    <scope>NUCLEOTIDE SEQUENCE [LARGE SCALE GENOMIC DNA]</scope>
    <source>
        <strain evidence="6 7">17Sr1-43</strain>
    </source>
</reference>
<dbReference type="InterPro" id="IPR001492">
    <property type="entry name" value="Flagellin"/>
</dbReference>
<proteinExistence type="inferred from homology"/>
<protein>
    <recommendedName>
        <fullName evidence="3">Flagellin</fullName>
    </recommendedName>
</protein>
<dbReference type="Proteomes" id="UP000246058">
    <property type="component" value="Chromosome"/>
</dbReference>
<comment type="similarity">
    <text evidence="1 3">Belongs to the bacterial flagellin family.</text>
</comment>
<keyword evidence="7" id="KW-1185">Reference proteome</keyword>
<dbReference type="PANTHER" id="PTHR42792:SF2">
    <property type="entry name" value="FLAGELLIN"/>
    <property type="match status" value="1"/>
</dbReference>
<dbReference type="KEGG" id="meti:DK427_20835"/>
<gene>
    <name evidence="6" type="ORF">DK427_20835</name>
</gene>
<accession>A0A2U8VVL4</accession>
<dbReference type="InterPro" id="IPR001029">
    <property type="entry name" value="Flagellin_N"/>
</dbReference>
<comment type="function">
    <text evidence="3">Flagellin is the subunit protein which polymerizes to form the filaments of bacterial flagella.</text>
</comment>
<evidence type="ECO:0000256" key="1">
    <source>
        <dbReference type="ARBA" id="ARBA00005709"/>
    </source>
</evidence>
<dbReference type="OrthoDB" id="8328560at2"/>
<sequence length="590" mass="62562">MPIACFMTSILTNSSAVIALQTLRSINSQIDTTNNRFSTGQRISSAADGAAYWAIASTLRSDRGINSAIKSSLALGAAGIDVTTVGLTTTLADLGEIRERLVSAMSENTDRPKLQGEIEILQQKLRTNADTASANGQNWLSVDSGASNPNWTRYANFVLGAPRSDNGTLSTKIEKLDIASLALFDANTVVPHTPLVTGSETIDQIYRLAQSINSSGLSSQITASYAGTNKQGDGTLRLYVRDMSKTIIGSYTNGVAAPVAGVPADHPIDQFGDPQASYVDIAVSDLSAGDVVSFQVSGAPASSFTVTNEGDGIDFSGGSEIHLEIRPFRDKYPAVVYDVLINGSTLAARGFTNLSDVSRWDIVSEISEQIKTQYQSKSVGIENIAEINVSAYAFPYVGLTFSLDASGPHSAIDITIAPPTAGHSAIDIGYGTVSGATTRDEGFQEPDRSPKGILDTTQLVASSFRKNLAGENIVVGYNYVSLAGPGTALAVTPHTTQDQIHGFIQFVDKIINNVTDSITRMASFKAMITGQSELLTMLSDIQQSAIGNLVDADIEEESTKLKALQTQQQLGIQALSIINAVPQNVLSLFR</sequence>
<dbReference type="Pfam" id="PF00669">
    <property type="entry name" value="Flagellin_N"/>
    <property type="match status" value="1"/>
</dbReference>
<name>A0A2U8VVL4_9HYPH</name>
<keyword evidence="3" id="KW-0964">Secreted</keyword>
<organism evidence="6 7">
    <name type="scientific">Methylobacterium radiodurans</name>
    <dbReference type="NCBI Taxonomy" id="2202828"/>
    <lineage>
        <taxon>Bacteria</taxon>
        <taxon>Pseudomonadati</taxon>
        <taxon>Pseudomonadota</taxon>
        <taxon>Alphaproteobacteria</taxon>
        <taxon>Hyphomicrobiales</taxon>
        <taxon>Methylobacteriaceae</taxon>
        <taxon>Methylobacterium</taxon>
    </lineage>
</organism>
<feature type="domain" description="Flagellin C-terminal" evidence="5">
    <location>
        <begin position="504"/>
        <end position="589"/>
    </location>
</feature>
<dbReference type="Gene3D" id="1.20.1330.10">
    <property type="entry name" value="f41 fragment of flagellin, N-terminal domain"/>
    <property type="match status" value="2"/>
</dbReference>
<dbReference type="AlphaFoldDB" id="A0A2U8VVL4"/>
<feature type="domain" description="Flagellin N-terminal" evidence="4">
    <location>
        <begin position="10"/>
        <end position="141"/>
    </location>
</feature>
<evidence type="ECO:0000313" key="7">
    <source>
        <dbReference type="Proteomes" id="UP000246058"/>
    </source>
</evidence>
<dbReference type="EMBL" id="CP029551">
    <property type="protein sequence ID" value="AWN37874.1"/>
    <property type="molecule type" value="Genomic_DNA"/>
</dbReference>
<comment type="subcellular location">
    <subcellularLocation>
        <location evidence="3">Secreted</location>
    </subcellularLocation>
    <subcellularLocation>
        <location evidence="3">Bacterial flagellum</location>
    </subcellularLocation>
</comment>
<evidence type="ECO:0000256" key="2">
    <source>
        <dbReference type="ARBA" id="ARBA00023143"/>
    </source>
</evidence>
<evidence type="ECO:0000259" key="4">
    <source>
        <dbReference type="Pfam" id="PF00669"/>
    </source>
</evidence>
<evidence type="ECO:0000256" key="3">
    <source>
        <dbReference type="RuleBase" id="RU362073"/>
    </source>
</evidence>
<dbReference type="PANTHER" id="PTHR42792">
    <property type="entry name" value="FLAGELLIN"/>
    <property type="match status" value="1"/>
</dbReference>
<dbReference type="Pfam" id="PF00700">
    <property type="entry name" value="Flagellin_C"/>
    <property type="match status" value="1"/>
</dbReference>